<proteinExistence type="predicted"/>
<keyword evidence="2" id="KW-1185">Reference proteome</keyword>
<dbReference type="KEGG" id="dpx:DAPPUDRAFT_313824"/>
<accession>E9G5D8</accession>
<evidence type="ECO:0000313" key="1">
    <source>
        <dbReference type="EMBL" id="EFX85190.1"/>
    </source>
</evidence>
<organism evidence="1 2">
    <name type="scientific">Daphnia pulex</name>
    <name type="common">Water flea</name>
    <dbReference type="NCBI Taxonomy" id="6669"/>
    <lineage>
        <taxon>Eukaryota</taxon>
        <taxon>Metazoa</taxon>
        <taxon>Ecdysozoa</taxon>
        <taxon>Arthropoda</taxon>
        <taxon>Crustacea</taxon>
        <taxon>Branchiopoda</taxon>
        <taxon>Diplostraca</taxon>
        <taxon>Cladocera</taxon>
        <taxon>Anomopoda</taxon>
        <taxon>Daphniidae</taxon>
        <taxon>Daphnia</taxon>
    </lineage>
</organism>
<dbReference type="AlphaFoldDB" id="E9G5D8"/>
<dbReference type="STRING" id="6669.E9G5D8"/>
<dbReference type="HOGENOM" id="CLU_1512112_0_0_1"/>
<dbReference type="EMBL" id="GL732532">
    <property type="protein sequence ID" value="EFX85190.1"/>
    <property type="molecule type" value="Genomic_DNA"/>
</dbReference>
<sequence length="178" mass="20123">MRMIQPFTSNRLIVNRKSTNLTCQKLPSTKQLLKKLNKTGSTLAKLRPEVEGMLLCDQVSAETSQFSDKLNGMLTALTNAFEKVKSAEPISAHSDKIQEEMQIKESIVEDFNKSRTDETNSRDGFRLGLRHDIWLTNAEKTLSGFKPVSRAMETFVALIITIPSNWTFDSEDGDRQPQ</sequence>
<dbReference type="Proteomes" id="UP000000305">
    <property type="component" value="Unassembled WGS sequence"/>
</dbReference>
<dbReference type="InParanoid" id="E9G5D8"/>
<gene>
    <name evidence="1" type="ORF">DAPPUDRAFT_313824</name>
</gene>
<protein>
    <submittedName>
        <fullName evidence="1">Uncharacterized protein</fullName>
    </submittedName>
</protein>
<name>E9G5D8_DAPPU</name>
<evidence type="ECO:0000313" key="2">
    <source>
        <dbReference type="Proteomes" id="UP000000305"/>
    </source>
</evidence>
<reference evidence="1 2" key="1">
    <citation type="journal article" date="2011" name="Science">
        <title>The ecoresponsive genome of Daphnia pulex.</title>
        <authorList>
            <person name="Colbourne J.K."/>
            <person name="Pfrender M.E."/>
            <person name="Gilbert D."/>
            <person name="Thomas W.K."/>
            <person name="Tucker A."/>
            <person name="Oakley T.H."/>
            <person name="Tokishita S."/>
            <person name="Aerts A."/>
            <person name="Arnold G.J."/>
            <person name="Basu M.K."/>
            <person name="Bauer D.J."/>
            <person name="Caceres C.E."/>
            <person name="Carmel L."/>
            <person name="Casola C."/>
            <person name="Choi J.H."/>
            <person name="Detter J.C."/>
            <person name="Dong Q."/>
            <person name="Dusheyko S."/>
            <person name="Eads B.D."/>
            <person name="Frohlich T."/>
            <person name="Geiler-Samerotte K.A."/>
            <person name="Gerlach D."/>
            <person name="Hatcher P."/>
            <person name="Jogdeo S."/>
            <person name="Krijgsveld J."/>
            <person name="Kriventseva E.V."/>
            <person name="Kultz D."/>
            <person name="Laforsch C."/>
            <person name="Lindquist E."/>
            <person name="Lopez J."/>
            <person name="Manak J.R."/>
            <person name="Muller J."/>
            <person name="Pangilinan J."/>
            <person name="Patwardhan R.P."/>
            <person name="Pitluck S."/>
            <person name="Pritham E.J."/>
            <person name="Rechtsteiner A."/>
            <person name="Rho M."/>
            <person name="Rogozin I.B."/>
            <person name="Sakarya O."/>
            <person name="Salamov A."/>
            <person name="Schaack S."/>
            <person name="Shapiro H."/>
            <person name="Shiga Y."/>
            <person name="Skalitzky C."/>
            <person name="Smith Z."/>
            <person name="Souvorov A."/>
            <person name="Sung W."/>
            <person name="Tang Z."/>
            <person name="Tsuchiya D."/>
            <person name="Tu H."/>
            <person name="Vos H."/>
            <person name="Wang M."/>
            <person name="Wolf Y.I."/>
            <person name="Yamagata H."/>
            <person name="Yamada T."/>
            <person name="Ye Y."/>
            <person name="Shaw J.R."/>
            <person name="Andrews J."/>
            <person name="Crease T.J."/>
            <person name="Tang H."/>
            <person name="Lucas S.M."/>
            <person name="Robertson H.M."/>
            <person name="Bork P."/>
            <person name="Koonin E.V."/>
            <person name="Zdobnov E.M."/>
            <person name="Grigoriev I.V."/>
            <person name="Lynch M."/>
            <person name="Boore J.L."/>
        </authorList>
    </citation>
    <scope>NUCLEOTIDE SEQUENCE [LARGE SCALE GENOMIC DNA]</scope>
</reference>